<sequence>MEAKSAIKLISDVIYKPGWVFVASDHTGRFEDSITVRIEYPARNSNRDQALSGYSEEINTYAEFPLVVKDCTDEDLYAELLRMITSIEEHEAREFLRVEPTQWAPFHPHRVDGMRRWAARTGRDLSADLQFGLA</sequence>
<organism evidence="1 2">
    <name type="scientific">Streptomyces niveiscabiei</name>
    <dbReference type="NCBI Taxonomy" id="164115"/>
    <lineage>
        <taxon>Bacteria</taxon>
        <taxon>Bacillati</taxon>
        <taxon>Actinomycetota</taxon>
        <taxon>Actinomycetes</taxon>
        <taxon>Kitasatosporales</taxon>
        <taxon>Streptomycetaceae</taxon>
        <taxon>Streptomyces</taxon>
    </lineage>
</organism>
<dbReference type="EMBL" id="JBJVNI010000036">
    <property type="protein sequence ID" value="MFM9615501.1"/>
    <property type="molecule type" value="Genomic_DNA"/>
</dbReference>
<evidence type="ECO:0000313" key="1">
    <source>
        <dbReference type="EMBL" id="MFM9615501.1"/>
    </source>
</evidence>
<name>A0ABW9I6K3_9ACTN</name>
<dbReference type="RefSeq" id="WP_055718746.1">
    <property type="nucleotide sequence ID" value="NZ_JBJVNI010000036.1"/>
</dbReference>
<accession>A0ABW9I6K3</accession>
<protein>
    <submittedName>
        <fullName evidence="1">Uncharacterized protein</fullName>
    </submittedName>
</protein>
<reference evidence="1 2" key="1">
    <citation type="submission" date="2024-12" db="EMBL/GenBank/DDBJ databases">
        <title>Forecasting of Potato common scab and diversities of Pathogenic streptomyces spp. in china.</title>
        <authorList>
            <person name="Handique U."/>
            <person name="Wu J."/>
        </authorList>
    </citation>
    <scope>NUCLEOTIDE SEQUENCE [LARGE SCALE GENOMIC DNA]</scope>
    <source>
        <strain evidence="1 2">ZRIMU1530</strain>
    </source>
</reference>
<evidence type="ECO:0000313" key="2">
    <source>
        <dbReference type="Proteomes" id="UP001631957"/>
    </source>
</evidence>
<dbReference type="Proteomes" id="UP001631957">
    <property type="component" value="Unassembled WGS sequence"/>
</dbReference>
<gene>
    <name evidence="1" type="ORF">ACKI18_43310</name>
</gene>
<keyword evidence="2" id="KW-1185">Reference proteome</keyword>
<proteinExistence type="predicted"/>
<comment type="caution">
    <text evidence="1">The sequence shown here is derived from an EMBL/GenBank/DDBJ whole genome shotgun (WGS) entry which is preliminary data.</text>
</comment>